<sequence>MIFLAIFGILMLILSAFYLVNSWQQYGQWKWATFLVIISLAMTVVGGYGMYENHQNEANNKTTSQTAAKTSTSAISLSGAANQMNANQETKENAILGQLQKAYGKLGTVGFDSQSKTYQIKPASGDEAKALQAVLDDNSQANQIGWPKLTKSLDETSSQLQKILGDGYSLSLIQPNSDQPMYTAKDGQETYSAVK</sequence>
<dbReference type="EMBL" id="JACJJQ010000003">
    <property type="protein sequence ID" value="MBM6753386.1"/>
    <property type="molecule type" value="Genomic_DNA"/>
</dbReference>
<keyword evidence="2" id="KW-0812">Transmembrane</keyword>
<protein>
    <submittedName>
        <fullName evidence="3">DUF308 domain-containing protein</fullName>
    </submittedName>
</protein>
<feature type="transmembrane region" description="Helical" evidence="2">
    <location>
        <begin position="32"/>
        <end position="51"/>
    </location>
</feature>
<evidence type="ECO:0000313" key="3">
    <source>
        <dbReference type="EMBL" id="MBM6753386.1"/>
    </source>
</evidence>
<feature type="region of interest" description="Disordered" evidence="1">
    <location>
        <begin position="175"/>
        <end position="195"/>
    </location>
</feature>
<keyword evidence="2" id="KW-0472">Membrane</keyword>
<accession>A0ABS2EMC4</accession>
<dbReference type="Proteomes" id="UP000776629">
    <property type="component" value="Unassembled WGS sequence"/>
</dbReference>
<reference evidence="3 4" key="1">
    <citation type="journal article" date="2021" name="Sci. Rep.">
        <title>The distribution of antibiotic resistance genes in chicken gut microbiota commensals.</title>
        <authorList>
            <person name="Juricova H."/>
            <person name="Matiasovicova J."/>
            <person name="Kubasova T."/>
            <person name="Cejkova D."/>
            <person name="Rychlik I."/>
        </authorList>
    </citation>
    <scope>NUCLEOTIDE SEQUENCE [LARGE SCALE GENOMIC DNA]</scope>
    <source>
        <strain evidence="3 4">An810</strain>
    </source>
</reference>
<keyword evidence="2" id="KW-1133">Transmembrane helix</keyword>
<proteinExistence type="predicted"/>
<dbReference type="RefSeq" id="WP_204775912.1">
    <property type="nucleotide sequence ID" value="NZ_JACJJQ010000003.1"/>
</dbReference>
<gene>
    <name evidence="3" type="ORF">H5993_01210</name>
</gene>
<evidence type="ECO:0000256" key="2">
    <source>
        <dbReference type="SAM" id="Phobius"/>
    </source>
</evidence>
<organism evidence="3 4">
    <name type="scientific">Limosilactobacillus alvi</name>
    <dbReference type="NCBI Taxonomy" id="990412"/>
    <lineage>
        <taxon>Bacteria</taxon>
        <taxon>Bacillati</taxon>
        <taxon>Bacillota</taxon>
        <taxon>Bacilli</taxon>
        <taxon>Lactobacillales</taxon>
        <taxon>Lactobacillaceae</taxon>
        <taxon>Limosilactobacillus</taxon>
    </lineage>
</organism>
<evidence type="ECO:0000313" key="4">
    <source>
        <dbReference type="Proteomes" id="UP000776629"/>
    </source>
</evidence>
<name>A0ABS2EMC4_9LACO</name>
<keyword evidence="4" id="KW-1185">Reference proteome</keyword>
<evidence type="ECO:0000256" key="1">
    <source>
        <dbReference type="SAM" id="MobiDB-lite"/>
    </source>
</evidence>
<comment type="caution">
    <text evidence="3">The sequence shown here is derived from an EMBL/GenBank/DDBJ whole genome shotgun (WGS) entry which is preliminary data.</text>
</comment>